<dbReference type="PANTHER" id="PTHR43111:SF1">
    <property type="entry name" value="ALDEHYDE DEHYDROGENASE B-RELATED"/>
    <property type="match status" value="1"/>
</dbReference>
<dbReference type="Proteomes" id="UP000291832">
    <property type="component" value="Unassembled WGS sequence"/>
</dbReference>
<comment type="similarity">
    <text evidence="2">Belongs to the aldehyde dehydrogenase family.</text>
</comment>
<evidence type="ECO:0000313" key="7">
    <source>
        <dbReference type="Proteomes" id="UP000291832"/>
    </source>
</evidence>
<keyword evidence="7" id="KW-1185">Reference proteome</keyword>
<dbReference type="OrthoDB" id="9759612at2"/>
<keyword evidence="3" id="KW-0560">Oxidoreductase</keyword>
<proteinExistence type="inferred from homology"/>
<evidence type="ECO:0000256" key="1">
    <source>
        <dbReference type="ARBA" id="ARBA00005254"/>
    </source>
</evidence>
<dbReference type="NCBIfam" id="TIGR02278">
    <property type="entry name" value="PaaN-DH"/>
    <property type="match status" value="1"/>
</dbReference>
<dbReference type="GO" id="GO:0016787">
    <property type="term" value="F:hydrolase activity"/>
    <property type="evidence" value="ECO:0007669"/>
    <property type="project" value="UniProtKB-KW"/>
</dbReference>
<gene>
    <name evidence="6" type="ORF">EV139_0190</name>
</gene>
<protein>
    <submittedName>
        <fullName evidence="6">Oxepin-CoA hydrolase/3-oxo-5,6-dehydrosuberyl-CoA semialdehyde dehydrogenase</fullName>
    </submittedName>
</protein>
<dbReference type="Gene3D" id="3.40.605.10">
    <property type="entry name" value="Aldehyde Dehydrogenase, Chain A, domain 1"/>
    <property type="match status" value="1"/>
</dbReference>
<dbReference type="InterPro" id="IPR029069">
    <property type="entry name" value="HotDog_dom_sf"/>
</dbReference>
<accession>A0A4Q7U458</accession>
<evidence type="ECO:0000259" key="5">
    <source>
        <dbReference type="Pfam" id="PF01575"/>
    </source>
</evidence>
<dbReference type="NCBIfam" id="NF008868">
    <property type="entry name" value="PRK11903.1"/>
    <property type="match status" value="1"/>
</dbReference>
<evidence type="ECO:0000256" key="2">
    <source>
        <dbReference type="ARBA" id="ARBA00009986"/>
    </source>
</evidence>
<feature type="domain" description="MaoC-like" evidence="5">
    <location>
        <begin position="550"/>
        <end position="642"/>
    </location>
</feature>
<sequence length="685" mass="71870">MSGILSSYVADAWWQPAAEDLADAPAAEVRDAVTGDLVTLVSSAGLDLAGAMAFARDTGQATLGALTFHQRAVILKQLALALTERKAELYELSTRTGATKTDSWVDIDGGIGVLFTYSGKGRRELPNARVQLDGPVEPLSKDGSFIGRHIRTTLPGVAVQINAFNFPVWGALEKLAPAFLAGMPTIIKPATPGAYLAEHMVRIMVESGLLPAGSVQLVSGSIRTVFDHAQLGDVVSFTGSASTAESLRLHPAVQTGGVIFGAETDSINASVLGPDAEPGTPEFDGYVRQLVTEMTTKAGQKCTAIRRAIVPAPLVDAVADAVRDRIAAKVVVGDPRDEATTMGALASLEQRDEVLRQVQKLTDGGGRVLLGDGQAATAPDAGAFLDPILLSFDDAEAPRVHDTEAFGPVSSLIGYDTPARAAALVALGGGSLVTSVASANPEFVAQLTRRIASGNGRVLTLDRTSARASTGHGSPLPNLVHGGPGRAGGGEELGGVRSVFHYMQRTAIQGSPEMLTAITGVWHAGAATRDDTHPFRKSLQDLRVGDRVVSEPRVITLDDITHFANFTGDTFYAHTDEEAAAANPFFPGRVAHGYLLLSFAAGLFVSPEPGPVLANYGLESLRFITPVSPGDAVRVALTAKQIVPRETDEYGEVHWDAVLTNQNDETVATYDVLTLVSKTPEPAAA</sequence>
<dbReference type="InterPro" id="IPR016163">
    <property type="entry name" value="Ald_DH_C"/>
</dbReference>
<feature type="domain" description="Aldehyde dehydrogenase" evidence="4">
    <location>
        <begin position="27"/>
        <end position="456"/>
    </location>
</feature>
<organism evidence="6 7">
    <name type="scientific">Leucobacter luti</name>
    <dbReference type="NCBI Taxonomy" id="340320"/>
    <lineage>
        <taxon>Bacteria</taxon>
        <taxon>Bacillati</taxon>
        <taxon>Actinomycetota</taxon>
        <taxon>Actinomycetes</taxon>
        <taxon>Micrococcales</taxon>
        <taxon>Microbacteriaceae</taxon>
        <taxon>Leucobacter</taxon>
    </lineage>
</organism>
<dbReference type="InterPro" id="IPR002539">
    <property type="entry name" value="MaoC-like_dom"/>
</dbReference>
<name>A0A4Q7U458_9MICO</name>
<evidence type="ECO:0000256" key="3">
    <source>
        <dbReference type="ARBA" id="ARBA00023002"/>
    </source>
</evidence>
<dbReference type="RefSeq" id="WP_130452857.1">
    <property type="nucleotide sequence ID" value="NZ_QYAG01000004.1"/>
</dbReference>
<dbReference type="SUPFAM" id="SSF53720">
    <property type="entry name" value="ALDH-like"/>
    <property type="match status" value="1"/>
</dbReference>
<reference evidence="6 7" key="1">
    <citation type="journal article" date="2015" name="Stand. Genomic Sci.">
        <title>Genomic Encyclopedia of Bacterial and Archaeal Type Strains, Phase III: the genomes of soil and plant-associated and newly described type strains.</title>
        <authorList>
            <person name="Whitman W.B."/>
            <person name="Woyke T."/>
            <person name="Klenk H.P."/>
            <person name="Zhou Y."/>
            <person name="Lilburn T.G."/>
            <person name="Beck B.J."/>
            <person name="De Vos P."/>
            <person name="Vandamme P."/>
            <person name="Eisen J.A."/>
            <person name="Garrity G."/>
            <person name="Hugenholtz P."/>
            <person name="Kyrpides N.C."/>
        </authorList>
    </citation>
    <scope>NUCLEOTIDE SEQUENCE [LARGE SCALE GENOMIC DNA]</scope>
    <source>
        <strain evidence="6 7">RF6</strain>
    </source>
</reference>
<keyword evidence="6" id="KW-0378">Hydrolase</keyword>
<evidence type="ECO:0000313" key="6">
    <source>
        <dbReference type="EMBL" id="RZT68465.1"/>
    </source>
</evidence>
<dbReference type="InterPro" id="IPR016161">
    <property type="entry name" value="Ald_DH/histidinol_DH"/>
</dbReference>
<dbReference type="EMBL" id="SHKI01000002">
    <property type="protein sequence ID" value="RZT68465.1"/>
    <property type="molecule type" value="Genomic_DNA"/>
</dbReference>
<dbReference type="CDD" id="cd07128">
    <property type="entry name" value="ALDH_MaoC-N"/>
    <property type="match status" value="1"/>
</dbReference>
<dbReference type="SUPFAM" id="SSF54637">
    <property type="entry name" value="Thioesterase/thiol ester dehydrase-isomerase"/>
    <property type="match status" value="1"/>
</dbReference>
<comment type="caution">
    <text evidence="6">The sequence shown here is derived from an EMBL/GenBank/DDBJ whole genome shotgun (WGS) entry which is preliminary data.</text>
</comment>
<dbReference type="PANTHER" id="PTHR43111">
    <property type="entry name" value="ALDEHYDE DEHYDROGENASE B-RELATED"/>
    <property type="match status" value="1"/>
</dbReference>
<evidence type="ECO:0000259" key="4">
    <source>
        <dbReference type="Pfam" id="PF00171"/>
    </source>
</evidence>
<dbReference type="Gene3D" id="3.10.129.10">
    <property type="entry name" value="Hotdog Thioesterase"/>
    <property type="match status" value="1"/>
</dbReference>
<dbReference type="InterPro" id="IPR011966">
    <property type="entry name" value="PaaN-DH"/>
</dbReference>
<dbReference type="GO" id="GO:0016620">
    <property type="term" value="F:oxidoreductase activity, acting on the aldehyde or oxo group of donors, NAD or NADP as acceptor"/>
    <property type="evidence" value="ECO:0007669"/>
    <property type="project" value="InterPro"/>
</dbReference>
<dbReference type="Pfam" id="PF01575">
    <property type="entry name" value="MaoC_dehydratas"/>
    <property type="match status" value="1"/>
</dbReference>
<dbReference type="InterPro" id="IPR016162">
    <property type="entry name" value="Ald_DH_N"/>
</dbReference>
<dbReference type="Pfam" id="PF00171">
    <property type="entry name" value="Aldedh"/>
    <property type="match status" value="1"/>
</dbReference>
<dbReference type="Gene3D" id="3.40.309.10">
    <property type="entry name" value="Aldehyde Dehydrogenase, Chain A, domain 2"/>
    <property type="match status" value="1"/>
</dbReference>
<comment type="similarity">
    <text evidence="1">Belongs to the enoyl-CoA hydratase/isomerase family.</text>
</comment>
<dbReference type="AlphaFoldDB" id="A0A4Q7U458"/>
<dbReference type="InterPro" id="IPR015590">
    <property type="entry name" value="Aldehyde_DH_dom"/>
</dbReference>